<evidence type="ECO:0000256" key="5">
    <source>
        <dbReference type="ARBA" id="ARBA00022741"/>
    </source>
</evidence>
<feature type="domain" description="Signal transduction histidine kinase subgroup 3 dimerisation and phosphoacceptor" evidence="11">
    <location>
        <begin position="244"/>
        <end position="306"/>
    </location>
</feature>
<evidence type="ECO:0000313" key="12">
    <source>
        <dbReference type="EMBL" id="GII94080.1"/>
    </source>
</evidence>
<keyword evidence="3" id="KW-0597">Phosphoprotein</keyword>
<accession>A0A919V6I0</accession>
<dbReference type="PANTHER" id="PTHR24421">
    <property type="entry name" value="NITRATE/NITRITE SENSOR PROTEIN NARX-RELATED"/>
    <property type="match status" value="1"/>
</dbReference>
<evidence type="ECO:0000313" key="13">
    <source>
        <dbReference type="Proteomes" id="UP000606172"/>
    </source>
</evidence>
<reference evidence="12" key="1">
    <citation type="submission" date="2021-01" db="EMBL/GenBank/DDBJ databases">
        <title>Whole genome shotgun sequence of Sinosporangium siamense NBRC 109515.</title>
        <authorList>
            <person name="Komaki H."/>
            <person name="Tamura T."/>
        </authorList>
    </citation>
    <scope>NUCLEOTIDE SEQUENCE</scope>
    <source>
        <strain evidence="12">NBRC 109515</strain>
    </source>
</reference>
<sequence>MSSYEIGPRPNDTNRRKEWLHGRGEMSEQTRRTPRSSVQTLWPSLGDWVQQSTLAPARPTIGAIVSVLLCTSYQTLLATRLLFAGTTLDGNAYTYTRVWYGALIVASITIGAAVLLIWRSRQPLAVLLIECVLYATASAVGMSNYLLFPLLFALFSCVARPTAWQVAAGLGSVWAVMTFSAFASPTSAGFALEYLGQLLTALATTAMAVAARSVHSWQRSRKHVLEGERRSQRLARQRDRAVSRTRIAAELHDSVGHGLTTIIALAEGLAGTTGDPDVDEALAGINTVARESLEDTRHAVRALADTEDEGEENAGSELATDRSPSGDAPRGSVTSLHKWAEILPMLGRVRALGVTVVFTETGRRSPNMCHADLCFAVTREAVTNAIRHSDGLRQLAVSWDHEADRATTVTVRSIADPPAKTTGCSAPSPPGTGLRRLQLAVEETGGTMSYGQATDDEWVVRAVVRAASDTALAAPPNRSDLREENP</sequence>
<dbReference type="GO" id="GO:0016020">
    <property type="term" value="C:membrane"/>
    <property type="evidence" value="ECO:0007669"/>
    <property type="project" value="InterPro"/>
</dbReference>
<feature type="transmembrane region" description="Helical" evidence="10">
    <location>
        <begin position="61"/>
        <end position="86"/>
    </location>
</feature>
<dbReference type="AlphaFoldDB" id="A0A919V6I0"/>
<evidence type="ECO:0000256" key="2">
    <source>
        <dbReference type="ARBA" id="ARBA00012438"/>
    </source>
</evidence>
<protein>
    <recommendedName>
        <fullName evidence="2">histidine kinase</fullName>
        <ecNumber evidence="2">2.7.13.3</ecNumber>
    </recommendedName>
</protein>
<evidence type="ECO:0000256" key="6">
    <source>
        <dbReference type="ARBA" id="ARBA00022777"/>
    </source>
</evidence>
<dbReference type="GO" id="GO:0046983">
    <property type="term" value="F:protein dimerization activity"/>
    <property type="evidence" value="ECO:0007669"/>
    <property type="project" value="InterPro"/>
</dbReference>
<evidence type="ECO:0000256" key="1">
    <source>
        <dbReference type="ARBA" id="ARBA00000085"/>
    </source>
</evidence>
<dbReference type="GO" id="GO:0000155">
    <property type="term" value="F:phosphorelay sensor kinase activity"/>
    <property type="evidence" value="ECO:0007669"/>
    <property type="project" value="InterPro"/>
</dbReference>
<dbReference type="Pfam" id="PF07730">
    <property type="entry name" value="HisKA_3"/>
    <property type="match status" value="1"/>
</dbReference>
<dbReference type="Gene3D" id="3.30.565.10">
    <property type="entry name" value="Histidine kinase-like ATPase, C-terminal domain"/>
    <property type="match status" value="1"/>
</dbReference>
<keyword evidence="4" id="KW-0808">Transferase</keyword>
<proteinExistence type="predicted"/>
<keyword evidence="5" id="KW-0547">Nucleotide-binding</keyword>
<evidence type="ECO:0000256" key="3">
    <source>
        <dbReference type="ARBA" id="ARBA00022553"/>
    </source>
</evidence>
<dbReference type="Gene3D" id="1.20.5.1930">
    <property type="match status" value="1"/>
</dbReference>
<keyword evidence="10" id="KW-0812">Transmembrane</keyword>
<feature type="transmembrane region" description="Helical" evidence="10">
    <location>
        <begin position="124"/>
        <end position="155"/>
    </location>
</feature>
<feature type="compositionally biased region" description="Basic and acidic residues" evidence="9">
    <location>
        <begin position="12"/>
        <end position="31"/>
    </location>
</feature>
<feature type="transmembrane region" description="Helical" evidence="10">
    <location>
        <begin position="194"/>
        <end position="214"/>
    </location>
</feature>
<keyword evidence="6 12" id="KW-0418">Kinase</keyword>
<keyword evidence="8" id="KW-0902">Two-component regulatory system</keyword>
<dbReference type="Proteomes" id="UP000606172">
    <property type="component" value="Unassembled WGS sequence"/>
</dbReference>
<dbReference type="InterPro" id="IPR050482">
    <property type="entry name" value="Sensor_HK_TwoCompSys"/>
</dbReference>
<feature type="region of interest" description="Disordered" evidence="9">
    <location>
        <begin position="1"/>
        <end position="33"/>
    </location>
</feature>
<evidence type="ECO:0000256" key="4">
    <source>
        <dbReference type="ARBA" id="ARBA00022679"/>
    </source>
</evidence>
<dbReference type="InterPro" id="IPR036890">
    <property type="entry name" value="HATPase_C_sf"/>
</dbReference>
<dbReference type="EMBL" id="BOOW01000028">
    <property type="protein sequence ID" value="GII94080.1"/>
    <property type="molecule type" value="Genomic_DNA"/>
</dbReference>
<feature type="compositionally biased region" description="Acidic residues" evidence="9">
    <location>
        <begin position="305"/>
        <end position="314"/>
    </location>
</feature>
<keyword evidence="7" id="KW-0067">ATP-binding</keyword>
<feature type="region of interest" description="Disordered" evidence="9">
    <location>
        <begin position="304"/>
        <end position="332"/>
    </location>
</feature>
<comment type="catalytic activity">
    <reaction evidence="1">
        <text>ATP + protein L-histidine = ADP + protein N-phospho-L-histidine.</text>
        <dbReference type="EC" id="2.7.13.3"/>
    </reaction>
</comment>
<dbReference type="EC" id="2.7.13.3" evidence="2"/>
<name>A0A919V6I0_9ACTN</name>
<keyword evidence="10" id="KW-1133">Transmembrane helix</keyword>
<dbReference type="PANTHER" id="PTHR24421:SF10">
    <property type="entry name" value="NITRATE_NITRITE SENSOR PROTEIN NARQ"/>
    <property type="match status" value="1"/>
</dbReference>
<feature type="transmembrane region" description="Helical" evidence="10">
    <location>
        <begin position="162"/>
        <end position="182"/>
    </location>
</feature>
<comment type="caution">
    <text evidence="12">The sequence shown here is derived from an EMBL/GenBank/DDBJ whole genome shotgun (WGS) entry which is preliminary data.</text>
</comment>
<evidence type="ECO:0000259" key="11">
    <source>
        <dbReference type="Pfam" id="PF07730"/>
    </source>
</evidence>
<organism evidence="12 13">
    <name type="scientific">Sinosporangium siamense</name>
    <dbReference type="NCBI Taxonomy" id="1367973"/>
    <lineage>
        <taxon>Bacteria</taxon>
        <taxon>Bacillati</taxon>
        <taxon>Actinomycetota</taxon>
        <taxon>Actinomycetes</taxon>
        <taxon>Streptosporangiales</taxon>
        <taxon>Streptosporangiaceae</taxon>
        <taxon>Sinosporangium</taxon>
    </lineage>
</organism>
<keyword evidence="10" id="KW-0472">Membrane</keyword>
<gene>
    <name evidence="12" type="ORF">Ssi02_43110</name>
</gene>
<evidence type="ECO:0000256" key="9">
    <source>
        <dbReference type="SAM" id="MobiDB-lite"/>
    </source>
</evidence>
<evidence type="ECO:0000256" key="10">
    <source>
        <dbReference type="SAM" id="Phobius"/>
    </source>
</evidence>
<keyword evidence="13" id="KW-1185">Reference proteome</keyword>
<evidence type="ECO:0000256" key="8">
    <source>
        <dbReference type="ARBA" id="ARBA00023012"/>
    </source>
</evidence>
<evidence type="ECO:0000256" key="7">
    <source>
        <dbReference type="ARBA" id="ARBA00022840"/>
    </source>
</evidence>
<feature type="transmembrane region" description="Helical" evidence="10">
    <location>
        <begin position="98"/>
        <end position="118"/>
    </location>
</feature>
<dbReference type="GO" id="GO:0005524">
    <property type="term" value="F:ATP binding"/>
    <property type="evidence" value="ECO:0007669"/>
    <property type="project" value="UniProtKB-KW"/>
</dbReference>
<dbReference type="InterPro" id="IPR011712">
    <property type="entry name" value="Sig_transdc_His_kin_sub3_dim/P"/>
</dbReference>